<accession>A0A0B4C5H0</accession>
<keyword evidence="1" id="KW-0472">Membrane</keyword>
<evidence type="ECO:0000256" key="1">
    <source>
        <dbReference type="SAM" id="Phobius"/>
    </source>
</evidence>
<keyword evidence="1" id="KW-0812">Transmembrane</keyword>
<gene>
    <name evidence="2" type="ORF">RM53_13215</name>
</gene>
<dbReference type="Proteomes" id="UP000031166">
    <property type="component" value="Unassembled WGS sequence"/>
</dbReference>
<feature type="transmembrane region" description="Helical" evidence="1">
    <location>
        <begin position="30"/>
        <end position="53"/>
    </location>
</feature>
<evidence type="ECO:0000313" key="2">
    <source>
        <dbReference type="EMBL" id="KIC56264.1"/>
    </source>
</evidence>
<evidence type="ECO:0000313" key="3">
    <source>
        <dbReference type="Proteomes" id="UP000031166"/>
    </source>
</evidence>
<name>A0A0B4C5H0_9CAUL</name>
<dbReference type="STRING" id="172043.RM53_13215"/>
<organism evidence="2 3">
    <name type="scientific">Brevundimonas nasdae</name>
    <dbReference type="NCBI Taxonomy" id="172043"/>
    <lineage>
        <taxon>Bacteria</taxon>
        <taxon>Pseudomonadati</taxon>
        <taxon>Pseudomonadota</taxon>
        <taxon>Alphaproteobacteria</taxon>
        <taxon>Caulobacterales</taxon>
        <taxon>Caulobacteraceae</taxon>
        <taxon>Brevundimonas</taxon>
    </lineage>
</organism>
<proteinExistence type="predicted"/>
<sequence>MKLAAEKDIAAKIAAAKAKLVVVETRPNPVAALGAAALAATAAVLMAGVVIIGPGVQFNDPTMTISR</sequence>
<keyword evidence="1" id="KW-1133">Transmembrane helix</keyword>
<dbReference type="RefSeq" id="WP_039247451.1">
    <property type="nucleotide sequence ID" value="NZ_CP119180.1"/>
</dbReference>
<comment type="caution">
    <text evidence="2">The sequence shown here is derived from an EMBL/GenBank/DDBJ whole genome shotgun (WGS) entry which is preliminary data.</text>
</comment>
<protein>
    <submittedName>
        <fullName evidence="2">Peptidoglycan-binding protein</fullName>
    </submittedName>
</protein>
<reference evidence="2 3" key="1">
    <citation type="submission" date="2014-12" db="EMBL/GenBank/DDBJ databases">
        <title>Genome sequencing of Brevundimonas nasdae TPW30.</title>
        <authorList>
            <person name="Tan P.W."/>
            <person name="Chan K.-G."/>
        </authorList>
    </citation>
    <scope>NUCLEOTIDE SEQUENCE [LARGE SCALE GENOMIC DNA]</scope>
    <source>
        <strain evidence="2 3">TPW30</strain>
    </source>
</reference>
<dbReference type="AlphaFoldDB" id="A0A0B4C5H0"/>
<dbReference type="EMBL" id="JWSY01000024">
    <property type="protein sequence ID" value="KIC56264.1"/>
    <property type="molecule type" value="Genomic_DNA"/>
</dbReference>